<dbReference type="PANTHER" id="PTHR32035">
    <property type="entry name" value="AURORA KINASE A-INTERACTING PROTEIN"/>
    <property type="match status" value="1"/>
</dbReference>
<evidence type="ECO:0000259" key="6">
    <source>
        <dbReference type="SMART" id="SM01155"/>
    </source>
</evidence>
<comment type="caution">
    <text evidence="7">The sequence shown here is derived from an EMBL/GenBank/DDBJ whole genome shotgun (WGS) entry which is preliminary data.</text>
</comment>
<evidence type="ECO:0000313" key="7">
    <source>
        <dbReference type="EMBL" id="KHJ32750.1"/>
    </source>
</evidence>
<evidence type="ECO:0000256" key="4">
    <source>
        <dbReference type="ARBA" id="ARBA00035682"/>
    </source>
</evidence>
<feature type="domain" description="Ribosomal protein mS38 C-terminal" evidence="6">
    <location>
        <begin position="326"/>
        <end position="359"/>
    </location>
</feature>
<dbReference type="Pfam" id="PF08213">
    <property type="entry name" value="COX24_C"/>
    <property type="match status" value="1"/>
</dbReference>
<protein>
    <recommendedName>
        <fullName evidence="4">Small ribosomal subunit protein mS38</fullName>
    </recommendedName>
</protein>
<dbReference type="STRING" id="52586.A0A0B1P604"/>
<evidence type="ECO:0000256" key="5">
    <source>
        <dbReference type="SAM" id="MobiDB-lite"/>
    </source>
</evidence>
<proteinExistence type="inferred from homology"/>
<dbReference type="EMBL" id="JNVN01001840">
    <property type="protein sequence ID" value="KHJ32750.1"/>
    <property type="molecule type" value="Genomic_DNA"/>
</dbReference>
<evidence type="ECO:0000256" key="1">
    <source>
        <dbReference type="ARBA" id="ARBA00004173"/>
    </source>
</evidence>
<accession>A0A0B1P604</accession>
<reference evidence="7 8" key="1">
    <citation type="journal article" date="2014" name="BMC Genomics">
        <title>Adaptive genomic structural variation in the grape powdery mildew pathogen, Erysiphe necator.</title>
        <authorList>
            <person name="Jones L."/>
            <person name="Riaz S."/>
            <person name="Morales-Cruz A."/>
            <person name="Amrine K.C."/>
            <person name="McGuire B."/>
            <person name="Gubler W.D."/>
            <person name="Walker M.A."/>
            <person name="Cantu D."/>
        </authorList>
    </citation>
    <scope>NUCLEOTIDE SEQUENCE [LARGE SCALE GENOMIC DNA]</scope>
    <source>
        <strain evidence="8">c</strain>
    </source>
</reference>
<dbReference type="HOGENOM" id="CLU_035429_0_1_1"/>
<comment type="subcellular location">
    <subcellularLocation>
        <location evidence="1">Mitochondrion</location>
    </subcellularLocation>
</comment>
<dbReference type="Proteomes" id="UP000030854">
    <property type="component" value="Unassembled WGS sequence"/>
</dbReference>
<comment type="similarity">
    <text evidence="3">Belongs to the mitochondrion-specific ribosomal protein mS38 family.</text>
</comment>
<dbReference type="OMA" id="PSTHHMS"/>
<evidence type="ECO:0000313" key="8">
    <source>
        <dbReference type="Proteomes" id="UP000030854"/>
    </source>
</evidence>
<organism evidence="7 8">
    <name type="scientific">Uncinula necator</name>
    <name type="common">Grape powdery mildew</name>
    <dbReference type="NCBI Taxonomy" id="52586"/>
    <lineage>
        <taxon>Eukaryota</taxon>
        <taxon>Fungi</taxon>
        <taxon>Dikarya</taxon>
        <taxon>Ascomycota</taxon>
        <taxon>Pezizomycotina</taxon>
        <taxon>Leotiomycetes</taxon>
        <taxon>Erysiphales</taxon>
        <taxon>Erysiphaceae</taxon>
        <taxon>Erysiphe</taxon>
    </lineage>
</organism>
<name>A0A0B1P604_UNCNE</name>
<keyword evidence="8" id="KW-1185">Reference proteome</keyword>
<keyword evidence="2" id="KW-0496">Mitochondrion</keyword>
<gene>
    <name evidence="7" type="ORF">EV44_g5643</name>
</gene>
<feature type="region of interest" description="Disordered" evidence="5">
    <location>
        <begin position="39"/>
        <end position="83"/>
    </location>
</feature>
<dbReference type="GO" id="GO:0005739">
    <property type="term" value="C:mitochondrion"/>
    <property type="evidence" value="ECO:0007669"/>
    <property type="project" value="UniProtKB-SubCell"/>
</dbReference>
<feature type="compositionally biased region" description="Polar residues" evidence="5">
    <location>
        <begin position="44"/>
        <end position="59"/>
    </location>
</feature>
<dbReference type="SMART" id="SM01155">
    <property type="entry name" value="DUF1713"/>
    <property type="match status" value="1"/>
</dbReference>
<dbReference type="InterPro" id="IPR013177">
    <property type="entry name" value="Ribosomal_mS38_C"/>
</dbReference>
<dbReference type="AlphaFoldDB" id="A0A0B1P604"/>
<evidence type="ECO:0000256" key="2">
    <source>
        <dbReference type="ARBA" id="ARBA00023128"/>
    </source>
</evidence>
<dbReference type="PANTHER" id="PTHR32035:SF3">
    <property type="entry name" value="SMALL RIBOSOMAL SUBUNIT PROTEIN MS38"/>
    <property type="match status" value="1"/>
</dbReference>
<evidence type="ECO:0000256" key="3">
    <source>
        <dbReference type="ARBA" id="ARBA00035647"/>
    </source>
</evidence>
<sequence length="387" mass="43348">MILSPIRRVALTVQYISKTSKLPGSLLRVVTVNSNPSCVPCNQKRASSSKPPSPTNGSKGVTEDRPVTSTRTEASSVEAKPLTTKKKVKGAAVKNMLRSKIQTTFNIPSVPSTQHIKPSLLGPAAFFSLHRPISITNGFPQPVTDEDFASIFAPRTRSTKPQEVILALSSTLDSLNAVRESLDTLSSESQQNQWAEIDETDAVKNESILQSPEIQRLQVNQILGIPQYFMSGKYTPFNPPQPPQPHGIIQTLNKGQTEARKTRYKIYTAVLTVEESTDSNGDVTLKAHHSPLAAEEQYQVPIRSHGRLKTYPARYRMTRSLIAEKLAISVKRQRKLKMKKHKYKKLMRKTRNLRRRLDLSLMQKETLSSPDTFPDTFSYNTDSLSFF</sequence>